<dbReference type="Gene3D" id="2.60.40.1240">
    <property type="match status" value="1"/>
</dbReference>
<feature type="region of interest" description="Disordered" evidence="2">
    <location>
        <begin position="55"/>
        <end position="91"/>
    </location>
</feature>
<dbReference type="InterPro" id="IPR029050">
    <property type="entry name" value="Immunoprotect_excell_Ig-like"/>
</dbReference>
<evidence type="ECO:0008006" key="6">
    <source>
        <dbReference type="Google" id="ProtNLM"/>
    </source>
</evidence>
<evidence type="ECO:0000256" key="2">
    <source>
        <dbReference type="SAM" id="MobiDB-lite"/>
    </source>
</evidence>
<keyword evidence="3" id="KW-1133">Transmembrane helix</keyword>
<keyword evidence="3" id="KW-0472">Membrane</keyword>
<gene>
    <name evidence="4" type="ORF">FB561_3449</name>
</gene>
<evidence type="ECO:0000313" key="5">
    <source>
        <dbReference type="Proteomes" id="UP000318380"/>
    </source>
</evidence>
<evidence type="ECO:0000256" key="3">
    <source>
        <dbReference type="SAM" id="Phobius"/>
    </source>
</evidence>
<dbReference type="OrthoDB" id="4335876at2"/>
<keyword evidence="5" id="KW-1185">Reference proteome</keyword>
<dbReference type="AlphaFoldDB" id="A0A561BU02"/>
<dbReference type="RefSeq" id="WP_145807815.1">
    <property type="nucleotide sequence ID" value="NZ_VIVK01000001.1"/>
</dbReference>
<comment type="caution">
    <text evidence="4">The sequence shown here is derived from an EMBL/GenBank/DDBJ whole genome shotgun (WGS) entry which is preliminary data.</text>
</comment>
<dbReference type="Proteomes" id="UP000318380">
    <property type="component" value="Unassembled WGS sequence"/>
</dbReference>
<dbReference type="EMBL" id="VIVK01000001">
    <property type="protein sequence ID" value="TWD82319.1"/>
    <property type="molecule type" value="Genomic_DNA"/>
</dbReference>
<sequence>MTQQYTQFQPHPQFQPPKKKHTARNIFLALTATFVLFTGGCAAIVLSAGDALDDATKQTSGTTGSAHAPSAPASSAAKPPATTESNAADESTVAKIGATEWFRYDDGLQVQVTKLTRFSKGVIATVTIKNGTKQTVDVDLTRVRATGGPNGEEAKQVFDMDQNLGLGFTGTIPPGRTKTARYGFEISKAQQSQVGIEVEPGFLDYESSHFEGGIK</sequence>
<keyword evidence="3" id="KW-0812">Transmembrane</keyword>
<evidence type="ECO:0000313" key="4">
    <source>
        <dbReference type="EMBL" id="TWD82319.1"/>
    </source>
</evidence>
<accession>A0A561BU02</accession>
<protein>
    <recommendedName>
        <fullName evidence="6">DUF4352 domain-containing protein</fullName>
    </recommendedName>
</protein>
<keyword evidence="1" id="KW-0732">Signal</keyword>
<organism evidence="4 5">
    <name type="scientific">Kribbella amoyensis</name>
    <dbReference type="NCBI Taxonomy" id="996641"/>
    <lineage>
        <taxon>Bacteria</taxon>
        <taxon>Bacillati</taxon>
        <taxon>Actinomycetota</taxon>
        <taxon>Actinomycetes</taxon>
        <taxon>Propionibacteriales</taxon>
        <taxon>Kribbellaceae</taxon>
        <taxon>Kribbella</taxon>
    </lineage>
</organism>
<feature type="compositionally biased region" description="Low complexity" evidence="2">
    <location>
        <begin position="62"/>
        <end position="83"/>
    </location>
</feature>
<feature type="transmembrane region" description="Helical" evidence="3">
    <location>
        <begin position="26"/>
        <end position="49"/>
    </location>
</feature>
<evidence type="ECO:0000256" key="1">
    <source>
        <dbReference type="ARBA" id="ARBA00022729"/>
    </source>
</evidence>
<proteinExistence type="predicted"/>
<name>A0A561BU02_9ACTN</name>
<reference evidence="4 5" key="1">
    <citation type="submission" date="2019-06" db="EMBL/GenBank/DDBJ databases">
        <title>Sequencing the genomes of 1000 actinobacteria strains.</title>
        <authorList>
            <person name="Klenk H.-P."/>
        </authorList>
    </citation>
    <scope>NUCLEOTIDE SEQUENCE [LARGE SCALE GENOMIC DNA]</scope>
    <source>
        <strain evidence="4 5">DSM 24683</strain>
    </source>
</reference>